<dbReference type="EMBL" id="JATN01000046">
    <property type="protein sequence ID" value="EUC67754.1"/>
    <property type="molecule type" value="Genomic_DNA"/>
</dbReference>
<feature type="non-terminal residue" evidence="1">
    <location>
        <position position="366"/>
    </location>
</feature>
<name>X8JVM7_9AGAM</name>
<comment type="caution">
    <text evidence="1">The sequence shown here is derived from an EMBL/GenBank/DDBJ whole genome shotgun (WGS) entry which is preliminary data.</text>
</comment>
<dbReference type="OrthoDB" id="3028440at2759"/>
<evidence type="ECO:0000313" key="2">
    <source>
        <dbReference type="Proteomes" id="UP000030108"/>
    </source>
</evidence>
<protein>
    <submittedName>
        <fullName evidence="1">Uncharacterized protein</fullName>
    </submittedName>
</protein>
<proteinExistence type="predicted"/>
<organism evidence="1 2">
    <name type="scientific">Rhizoctonia solani AG-3 Rhs1AP</name>
    <dbReference type="NCBI Taxonomy" id="1086054"/>
    <lineage>
        <taxon>Eukaryota</taxon>
        <taxon>Fungi</taxon>
        <taxon>Dikarya</taxon>
        <taxon>Basidiomycota</taxon>
        <taxon>Agaricomycotina</taxon>
        <taxon>Agaricomycetes</taxon>
        <taxon>Cantharellales</taxon>
        <taxon>Ceratobasidiaceae</taxon>
        <taxon>Rhizoctonia</taxon>
    </lineage>
</organism>
<accession>X8JVM7</accession>
<sequence>MPPKGKEKVKLPDYYERRDNGDIRCLACESDWIKRSSVSKHQQSAGHVDSLWIYEHRRVERAAANLRQSNAVDLSHPPPNQSVLTQQTNTWVSNDLRHLDINGLDTNNWDDVQFTAGVPDSPPLGSELPAFNIFEPDSDPEDDEFAMPLPQRIIESLNQPAINLELLQAQFHNLNSASNWAPYESKIMFLLDLLDNIPCLRLSTEHLKLIMWVMEEAGCHNIPTFNKLHSTQQQLRNICSVKSHQYRSSKGNVFDMLDIPQLIGRDLSNPIVAPHLVFYPEDSGNTLAESWQANKWKDKIPLNQLTPMYADGNKFYYVNELARLHNGSYIIPKRWITRGGVLTADCWPVIWRSVPDDEPNVSALST</sequence>
<evidence type="ECO:0000313" key="1">
    <source>
        <dbReference type="EMBL" id="EUC67754.1"/>
    </source>
</evidence>
<gene>
    <name evidence="1" type="ORF">RSOL_539970</name>
</gene>
<dbReference type="AlphaFoldDB" id="X8JVM7"/>
<dbReference type="Proteomes" id="UP000030108">
    <property type="component" value="Unassembled WGS sequence"/>
</dbReference>
<reference evidence="2" key="1">
    <citation type="journal article" date="2014" name="Genome Announc.">
        <title>Draft genome sequence of the plant-pathogenic soil fungus Rhizoctonia solani anastomosis group 3 strain Rhs1AP.</title>
        <authorList>
            <person name="Cubeta M.A."/>
            <person name="Thomas E."/>
            <person name="Dean R.A."/>
            <person name="Jabaji S."/>
            <person name="Neate S.M."/>
            <person name="Tavantzis S."/>
            <person name="Toda T."/>
            <person name="Vilgalys R."/>
            <person name="Bharathan N."/>
            <person name="Fedorova-Abrams N."/>
            <person name="Pakala S.B."/>
            <person name="Pakala S.M."/>
            <person name="Zafar N."/>
            <person name="Joardar V."/>
            <person name="Losada L."/>
            <person name="Nierman W.C."/>
        </authorList>
    </citation>
    <scope>NUCLEOTIDE SEQUENCE [LARGE SCALE GENOMIC DNA]</scope>
    <source>
        <strain evidence="2">AG-3</strain>
    </source>
</reference>